<dbReference type="EMBL" id="AP022558">
    <property type="protein sequence ID" value="BBW98881.1"/>
    <property type="molecule type" value="Genomic_DNA"/>
</dbReference>
<protein>
    <submittedName>
        <fullName evidence="1">Uncharacterized protein</fullName>
    </submittedName>
</protein>
<dbReference type="REBASE" id="372783">
    <property type="entry name" value="M.GsuE551ORF37140P"/>
</dbReference>
<evidence type="ECO:0000313" key="1">
    <source>
        <dbReference type="EMBL" id="BBW98881.1"/>
    </source>
</evidence>
<organism evidence="1 2">
    <name type="scientific">Geobacillus subterraneus</name>
    <dbReference type="NCBI Taxonomy" id="129338"/>
    <lineage>
        <taxon>Bacteria</taxon>
        <taxon>Bacillati</taxon>
        <taxon>Bacillota</taxon>
        <taxon>Bacilli</taxon>
        <taxon>Bacillales</taxon>
        <taxon>Anoxybacillaceae</taxon>
        <taxon>Geobacillus</taxon>
    </lineage>
</organism>
<geneLocation type="plasmid" evidence="1 2">
    <name>pGspE55-1</name>
</geneLocation>
<accession>A0A679G4A8</accession>
<keyword evidence="1" id="KW-0614">Plasmid</keyword>
<sequence length="45" mass="4914">MYVFGEDVVKQAMGKAFFFDGRTNGLLETDSSGSTRPHVVDVSFA</sequence>
<name>A0A679G4A8_9BACL</name>
<evidence type="ECO:0000313" key="2">
    <source>
        <dbReference type="Proteomes" id="UP000501421"/>
    </source>
</evidence>
<reference evidence="2" key="1">
    <citation type="journal article" date="2020" name="Microbiol. Resour. Announc.">
        <title>Complete Genome Sequence of Geobacillus sp. Strain E55-1, Isolated from Mine Geyser in Japan.</title>
        <authorList>
            <person name="Miyazaki K."/>
            <person name="Hase E."/>
            <person name="Tokito N."/>
        </authorList>
    </citation>
    <scope>NUCLEOTIDE SEQUENCE [LARGE SCALE GENOMIC DNA]</scope>
    <source>
        <strain evidence="2">E55-1</strain>
        <plasmid evidence="2">pGspE55-1</plasmid>
    </source>
</reference>
<dbReference type="Proteomes" id="UP000501421">
    <property type="component" value="Plasmid pGspE55-1"/>
</dbReference>
<dbReference type="AlphaFoldDB" id="A0A679G4A8"/>
<proteinExistence type="predicted"/>
<gene>
    <name evidence="1" type="ORF">GsuE55_37140</name>
</gene>
<keyword evidence="2" id="KW-1185">Reference proteome</keyword>